<proteinExistence type="predicted"/>
<keyword evidence="2" id="KW-1185">Reference proteome</keyword>
<evidence type="ECO:0008006" key="3">
    <source>
        <dbReference type="Google" id="ProtNLM"/>
    </source>
</evidence>
<dbReference type="RefSeq" id="WP_191159441.1">
    <property type="nucleotide sequence ID" value="NZ_JACWMX010000001.1"/>
</dbReference>
<reference evidence="1" key="1">
    <citation type="submission" date="2020-09" db="EMBL/GenBank/DDBJ databases">
        <title>Novel species of Mucilaginibacter isolated from a glacier on the Tibetan Plateau.</title>
        <authorList>
            <person name="Liu Q."/>
            <person name="Xin Y.-H."/>
        </authorList>
    </citation>
    <scope>NUCLEOTIDE SEQUENCE</scope>
    <source>
        <strain evidence="1">ZB1P21</strain>
    </source>
</reference>
<comment type="caution">
    <text evidence="1">The sequence shown here is derived from an EMBL/GenBank/DDBJ whole genome shotgun (WGS) entry which is preliminary data.</text>
</comment>
<name>A0A926NPE8_9SPHI</name>
<dbReference type="EMBL" id="JACWMX010000001">
    <property type="protein sequence ID" value="MBD1391470.1"/>
    <property type="molecule type" value="Genomic_DNA"/>
</dbReference>
<protein>
    <recommendedName>
        <fullName evidence="3">Lipoprotein</fullName>
    </recommendedName>
</protein>
<accession>A0A926NPE8</accession>
<organism evidence="1 2">
    <name type="scientific">Mucilaginibacter glaciei</name>
    <dbReference type="NCBI Taxonomy" id="2772109"/>
    <lineage>
        <taxon>Bacteria</taxon>
        <taxon>Pseudomonadati</taxon>
        <taxon>Bacteroidota</taxon>
        <taxon>Sphingobacteriia</taxon>
        <taxon>Sphingobacteriales</taxon>
        <taxon>Sphingobacteriaceae</taxon>
        <taxon>Mucilaginibacter</taxon>
    </lineage>
</organism>
<sequence>MKKIFLASLLVFAGILTSCIQRTHVKSTIDVILQSTIGIRKDIGTAD</sequence>
<evidence type="ECO:0000313" key="1">
    <source>
        <dbReference type="EMBL" id="MBD1391470.1"/>
    </source>
</evidence>
<dbReference type="PROSITE" id="PS51257">
    <property type="entry name" value="PROKAR_LIPOPROTEIN"/>
    <property type="match status" value="1"/>
</dbReference>
<evidence type="ECO:0000313" key="2">
    <source>
        <dbReference type="Proteomes" id="UP000619078"/>
    </source>
</evidence>
<dbReference type="AlphaFoldDB" id="A0A926NPE8"/>
<gene>
    <name evidence="1" type="ORF">IDJ76_00030</name>
</gene>
<dbReference type="Proteomes" id="UP000619078">
    <property type="component" value="Unassembled WGS sequence"/>
</dbReference>